<dbReference type="GO" id="GO:0015833">
    <property type="term" value="P:peptide transport"/>
    <property type="evidence" value="ECO:0007669"/>
    <property type="project" value="UniProtKB-KW"/>
</dbReference>
<keyword evidence="2 10" id="KW-0813">Transport</keyword>
<dbReference type="CDD" id="cd06261">
    <property type="entry name" value="TM_PBP2"/>
    <property type="match status" value="1"/>
</dbReference>
<feature type="transmembrane region" description="Helical" evidence="10">
    <location>
        <begin position="52"/>
        <end position="73"/>
    </location>
</feature>
<keyword evidence="4 10" id="KW-0812">Transmembrane</keyword>
<feature type="domain" description="ABC transmembrane type-1" evidence="11">
    <location>
        <begin position="181"/>
        <end position="369"/>
    </location>
</feature>
<dbReference type="KEGG" id="mco:MCJ_002390"/>
<dbReference type="AlphaFoldDB" id="C5J638"/>
<evidence type="ECO:0000256" key="3">
    <source>
        <dbReference type="ARBA" id="ARBA00022475"/>
    </source>
</evidence>
<dbReference type="SUPFAM" id="SSF161098">
    <property type="entry name" value="MetI-like"/>
    <property type="match status" value="1"/>
</dbReference>
<dbReference type="Pfam" id="PF12911">
    <property type="entry name" value="OppC_N"/>
    <property type="match status" value="1"/>
</dbReference>
<dbReference type="Pfam" id="PF00528">
    <property type="entry name" value="BPD_transp_1"/>
    <property type="match status" value="1"/>
</dbReference>
<evidence type="ECO:0000256" key="10">
    <source>
        <dbReference type="RuleBase" id="RU363032"/>
    </source>
</evidence>
<dbReference type="GO" id="GO:0055085">
    <property type="term" value="P:transmembrane transport"/>
    <property type="evidence" value="ECO:0007669"/>
    <property type="project" value="InterPro"/>
</dbReference>
<accession>C5J638</accession>
<evidence type="ECO:0000256" key="2">
    <source>
        <dbReference type="ARBA" id="ARBA00022448"/>
    </source>
</evidence>
<feature type="transmembrane region" description="Helical" evidence="10">
    <location>
        <begin position="180"/>
        <end position="204"/>
    </location>
</feature>
<comment type="subcellular location">
    <subcellularLocation>
        <location evidence="1 10">Cell membrane</location>
        <topology evidence="1 10">Multi-pass membrane protein</topology>
    </subcellularLocation>
</comment>
<keyword evidence="6" id="KW-0653">Protein transport</keyword>
<keyword evidence="3" id="KW-1003">Cell membrane</keyword>
<dbReference type="GO" id="GO:0005886">
    <property type="term" value="C:plasma membrane"/>
    <property type="evidence" value="ECO:0007669"/>
    <property type="project" value="UniProtKB-SubCell"/>
</dbReference>
<proteinExistence type="inferred from homology"/>
<dbReference type="Proteomes" id="UP000001491">
    <property type="component" value="Chromosome"/>
</dbReference>
<dbReference type="PANTHER" id="PTHR43386">
    <property type="entry name" value="OLIGOPEPTIDE TRANSPORT SYSTEM PERMEASE PROTEIN APPC"/>
    <property type="match status" value="1"/>
</dbReference>
<evidence type="ECO:0000256" key="8">
    <source>
        <dbReference type="ARBA" id="ARBA00023136"/>
    </source>
</evidence>
<feature type="transmembrane region" description="Helical" evidence="10">
    <location>
        <begin position="303"/>
        <end position="323"/>
    </location>
</feature>
<evidence type="ECO:0000259" key="11">
    <source>
        <dbReference type="PROSITE" id="PS50928"/>
    </source>
</evidence>
<dbReference type="PANTHER" id="PTHR43386:SF24">
    <property type="entry name" value="OLIGOPEPTIDE TRANSPORT SYSTEM PERMEASE PROTEIN AMID"/>
    <property type="match status" value="1"/>
</dbReference>
<dbReference type="HOGENOM" id="CLU_028518_1_0_14"/>
<evidence type="ECO:0000256" key="4">
    <source>
        <dbReference type="ARBA" id="ARBA00022692"/>
    </source>
</evidence>
<sequence length="384" mass="42859">MTPQEFNEKYRLTQKQVELLKRVDNQNESYQVTGKIVELWKDTIKKFFKSPISLISTIILTILILVAIFTLIFSPYDPSKPISEADPSLVYEQLPSGYGAIKLTITSDVLEKIRLYEQDNNVTLIQGETNELFPNRWEVIINPYQVMSVLDNNKTFISVIGTDQFGRDIWLRTWQGTLNALGIALIIATIQFIIGVILGTYLGFHIGTWIDNIVLRIIDIFGSLPWIILFIIFIAIWGPTTIVLILLLSLTGWTGPTYGARLYTVIVKDQEFVYAAKVIGASKFRQIYAHILPNILGKLLSSYVGSIFSSISVIAGLAFLGFIKESADSSANLGLIINSSVSLAEKNVWALLFPSIILVILAITSQFIANGIHDSLDPRVGGRK</sequence>
<keyword evidence="13" id="KW-1185">Reference proteome</keyword>
<dbReference type="InterPro" id="IPR000515">
    <property type="entry name" value="MetI-like"/>
</dbReference>
<dbReference type="InterPro" id="IPR035906">
    <property type="entry name" value="MetI-like_sf"/>
</dbReference>
<gene>
    <name evidence="12" type="primary">oppC</name>
    <name evidence="12" type="ordered locus">MCJ_002390</name>
</gene>
<keyword evidence="7 10" id="KW-1133">Transmembrane helix</keyword>
<evidence type="ECO:0000256" key="5">
    <source>
        <dbReference type="ARBA" id="ARBA00022856"/>
    </source>
</evidence>
<evidence type="ECO:0000256" key="1">
    <source>
        <dbReference type="ARBA" id="ARBA00004651"/>
    </source>
</evidence>
<organism evidence="12 13">
    <name type="scientific">Mesomycoplasma conjunctivae (strain ATCC 25834 / NCTC 10147 / HRC/581)</name>
    <name type="common">Mycoplasma conjunctivae</name>
    <dbReference type="NCBI Taxonomy" id="572263"/>
    <lineage>
        <taxon>Bacteria</taxon>
        <taxon>Bacillati</taxon>
        <taxon>Mycoplasmatota</taxon>
        <taxon>Mycoplasmoidales</taxon>
        <taxon>Metamycoplasmataceae</taxon>
        <taxon>Mesomycoplasma</taxon>
    </lineage>
</organism>
<protein>
    <submittedName>
        <fullName evidence="12">Oligopeptide transport system permease protein</fullName>
    </submittedName>
</protein>
<dbReference type="InterPro" id="IPR050366">
    <property type="entry name" value="BP-dependent_transpt_permease"/>
</dbReference>
<evidence type="ECO:0000313" key="12">
    <source>
        <dbReference type="EMBL" id="CAT04930.1"/>
    </source>
</evidence>
<dbReference type="PROSITE" id="PS50928">
    <property type="entry name" value="ABC_TM1"/>
    <property type="match status" value="1"/>
</dbReference>
<feature type="transmembrane region" description="Helical" evidence="10">
    <location>
        <begin position="224"/>
        <end position="248"/>
    </location>
</feature>
<evidence type="ECO:0000313" key="13">
    <source>
        <dbReference type="Proteomes" id="UP000001491"/>
    </source>
</evidence>
<dbReference type="EMBL" id="FM864216">
    <property type="protein sequence ID" value="CAT04930.1"/>
    <property type="molecule type" value="Genomic_DNA"/>
</dbReference>
<reference evidence="13" key="1">
    <citation type="journal article" date="2009" name="BMC Bioinformatics">
        <title>The Mycoplasma conjunctivae genome sequencing, annotation and analysis.</title>
        <authorList>
            <person name="Calderon-Copete S.P."/>
            <person name="Wigger G."/>
            <person name="Wunderlin C."/>
            <person name="Schmidheini T."/>
            <person name="Frey J."/>
            <person name="Quail M.A."/>
            <person name="Falquet L."/>
        </authorList>
    </citation>
    <scope>NUCLEOTIDE SEQUENCE [LARGE SCALE GENOMIC DNA]</scope>
    <source>
        <strain evidence="13">ATCC 25834 / NCTC 10147 / HRC/581</strain>
    </source>
</reference>
<dbReference type="InterPro" id="IPR025966">
    <property type="entry name" value="OppC_N"/>
</dbReference>
<evidence type="ECO:0000256" key="6">
    <source>
        <dbReference type="ARBA" id="ARBA00022927"/>
    </source>
</evidence>
<keyword evidence="5" id="KW-0571">Peptide transport</keyword>
<evidence type="ECO:0000256" key="9">
    <source>
        <dbReference type="ARBA" id="ARBA00024202"/>
    </source>
</evidence>
<feature type="transmembrane region" description="Helical" evidence="10">
    <location>
        <begin position="348"/>
        <end position="369"/>
    </location>
</feature>
<comment type="similarity">
    <text evidence="9">Belongs to the binding-protein-dependent transport system permease family. OppBC subfamily.</text>
</comment>
<dbReference type="GO" id="GO:0015031">
    <property type="term" value="P:protein transport"/>
    <property type="evidence" value="ECO:0007669"/>
    <property type="project" value="UniProtKB-KW"/>
</dbReference>
<evidence type="ECO:0000256" key="7">
    <source>
        <dbReference type="ARBA" id="ARBA00022989"/>
    </source>
</evidence>
<name>C5J638_MESCH</name>
<keyword evidence="8 10" id="KW-0472">Membrane</keyword>
<dbReference type="eggNOG" id="COG1173">
    <property type="taxonomic scope" value="Bacteria"/>
</dbReference>
<dbReference type="Gene3D" id="1.10.3720.10">
    <property type="entry name" value="MetI-like"/>
    <property type="match status" value="1"/>
</dbReference>